<keyword evidence="15" id="KW-1208">Phospholipid metabolism</keyword>
<evidence type="ECO:0000256" key="6">
    <source>
        <dbReference type="ARBA" id="ARBA00013170"/>
    </source>
</evidence>
<dbReference type="RefSeq" id="WP_085494941.1">
    <property type="nucleotide sequence ID" value="NZ_FXAZ01000003.1"/>
</dbReference>
<comment type="subcellular location">
    <subcellularLocation>
        <location evidence="2">Membrane</location>
        <topology evidence="2">Multi-pass membrane protein</topology>
    </subcellularLocation>
</comment>
<dbReference type="EMBL" id="FXAZ01000003">
    <property type="protein sequence ID" value="SMG45816.1"/>
    <property type="molecule type" value="Genomic_DNA"/>
</dbReference>
<evidence type="ECO:0000256" key="1">
    <source>
        <dbReference type="ARBA" id="ARBA00003973"/>
    </source>
</evidence>
<dbReference type="GO" id="GO:0016020">
    <property type="term" value="C:membrane"/>
    <property type="evidence" value="ECO:0007669"/>
    <property type="project" value="UniProtKB-SubCell"/>
</dbReference>
<comment type="pathway">
    <text evidence="3">Phospholipid metabolism; phosphatidylglycerol biosynthesis; phosphatidylglycerol from CDP-diacylglycerol: step 1/2.</text>
</comment>
<evidence type="ECO:0000256" key="15">
    <source>
        <dbReference type="ARBA" id="ARBA00023264"/>
    </source>
</evidence>
<evidence type="ECO:0000256" key="13">
    <source>
        <dbReference type="ARBA" id="ARBA00023136"/>
    </source>
</evidence>
<organism evidence="19 20">
    <name type="scientific">Paenibacillus aquistagni</name>
    <dbReference type="NCBI Taxonomy" id="1852522"/>
    <lineage>
        <taxon>Bacteria</taxon>
        <taxon>Bacillati</taxon>
        <taxon>Bacillota</taxon>
        <taxon>Bacilli</taxon>
        <taxon>Bacillales</taxon>
        <taxon>Paenibacillaceae</taxon>
        <taxon>Paenibacillus</taxon>
    </lineage>
</organism>
<dbReference type="Gene3D" id="1.20.120.1760">
    <property type="match status" value="1"/>
</dbReference>
<evidence type="ECO:0000313" key="20">
    <source>
        <dbReference type="Proteomes" id="UP000193834"/>
    </source>
</evidence>
<dbReference type="GO" id="GO:0008444">
    <property type="term" value="F:CDP-diacylglycerol-glycerol-3-phosphate 3-phosphatidyltransferase activity"/>
    <property type="evidence" value="ECO:0007669"/>
    <property type="project" value="UniProtKB-EC"/>
</dbReference>
<dbReference type="AlphaFoldDB" id="A0A1X7KWA4"/>
<comment type="pathway">
    <text evidence="4">Lipid metabolism.</text>
</comment>
<keyword evidence="12" id="KW-0443">Lipid metabolism</keyword>
<dbReference type="Proteomes" id="UP000193834">
    <property type="component" value="Unassembled WGS sequence"/>
</dbReference>
<proteinExistence type="inferred from homology"/>
<protein>
    <recommendedName>
        <fullName evidence="7">CDP-diacylglycerol--glycerol-3-phosphate 3-phosphatidyltransferase</fullName>
        <ecNumber evidence="6">2.7.8.5</ecNumber>
    </recommendedName>
    <alternativeName>
        <fullName evidence="16">Phosphatidylglycerophosphate synthase</fullName>
    </alternativeName>
</protein>
<dbReference type="EC" id="2.7.8.5" evidence="6"/>
<evidence type="ECO:0000256" key="16">
    <source>
        <dbReference type="ARBA" id="ARBA00033018"/>
    </source>
</evidence>
<evidence type="ECO:0000256" key="11">
    <source>
        <dbReference type="ARBA" id="ARBA00022989"/>
    </source>
</evidence>
<evidence type="ECO:0000256" key="10">
    <source>
        <dbReference type="ARBA" id="ARBA00022692"/>
    </source>
</evidence>
<evidence type="ECO:0000256" key="17">
    <source>
        <dbReference type="ARBA" id="ARBA00048586"/>
    </source>
</evidence>
<evidence type="ECO:0000256" key="18">
    <source>
        <dbReference type="RuleBase" id="RU003750"/>
    </source>
</evidence>
<comment type="function">
    <text evidence="1">This protein catalyzes the committed step to the synthesis of the acidic phospholipids.</text>
</comment>
<keyword evidence="14" id="KW-0594">Phospholipid biosynthesis</keyword>
<dbReference type="PANTHER" id="PTHR14269:SF62">
    <property type="entry name" value="CDP-DIACYLGLYCEROL--GLYCEROL-3-PHOSPHATE 3-PHOSPHATIDYLTRANSFERASE 1, CHLOROPLASTIC"/>
    <property type="match status" value="1"/>
</dbReference>
<evidence type="ECO:0000256" key="9">
    <source>
        <dbReference type="ARBA" id="ARBA00022679"/>
    </source>
</evidence>
<dbReference type="PANTHER" id="PTHR14269">
    <property type="entry name" value="CDP-DIACYLGLYCEROL--GLYCEROL-3-PHOSPHATE 3-PHOSPHATIDYLTRANSFERASE-RELATED"/>
    <property type="match status" value="1"/>
</dbReference>
<dbReference type="InterPro" id="IPR043130">
    <property type="entry name" value="CDP-OH_PTrfase_TM_dom"/>
</dbReference>
<dbReference type="InterPro" id="IPR004570">
    <property type="entry name" value="Phosphatidylglycerol_P_synth"/>
</dbReference>
<dbReference type="InterPro" id="IPR050324">
    <property type="entry name" value="CDP-alcohol_PTase-I"/>
</dbReference>
<dbReference type="PIRSF" id="PIRSF000847">
    <property type="entry name" value="Phos_ph_gly_syn"/>
    <property type="match status" value="1"/>
</dbReference>
<dbReference type="GO" id="GO:0006655">
    <property type="term" value="P:phosphatidylglycerol biosynthetic process"/>
    <property type="evidence" value="ECO:0007669"/>
    <property type="project" value="UniProtKB-UniPathway"/>
</dbReference>
<keyword evidence="8" id="KW-0444">Lipid biosynthesis</keyword>
<dbReference type="UniPathway" id="UPA00084">
    <property type="reaction ID" value="UER00503"/>
</dbReference>
<gene>
    <name evidence="19" type="ORF">SAMN06295960_2780</name>
</gene>
<evidence type="ECO:0000256" key="7">
    <source>
        <dbReference type="ARBA" id="ARBA00014944"/>
    </source>
</evidence>
<evidence type="ECO:0000256" key="5">
    <source>
        <dbReference type="ARBA" id="ARBA00010441"/>
    </source>
</evidence>
<evidence type="ECO:0000313" key="19">
    <source>
        <dbReference type="EMBL" id="SMG45816.1"/>
    </source>
</evidence>
<evidence type="ECO:0000256" key="14">
    <source>
        <dbReference type="ARBA" id="ARBA00023209"/>
    </source>
</evidence>
<reference evidence="19 20" key="1">
    <citation type="submission" date="2017-04" db="EMBL/GenBank/DDBJ databases">
        <authorList>
            <person name="Afonso C.L."/>
            <person name="Miller P.J."/>
            <person name="Scott M.A."/>
            <person name="Spackman E."/>
            <person name="Goraichik I."/>
            <person name="Dimitrov K.M."/>
            <person name="Suarez D.L."/>
            <person name="Swayne D.E."/>
        </authorList>
    </citation>
    <scope>NUCLEOTIDE SEQUENCE [LARGE SCALE GENOMIC DNA]</scope>
    <source>
        <strain evidence="19 20">11</strain>
    </source>
</reference>
<keyword evidence="13" id="KW-0472">Membrane</keyword>
<evidence type="ECO:0000256" key="12">
    <source>
        <dbReference type="ARBA" id="ARBA00023098"/>
    </source>
</evidence>
<keyword evidence="9 18" id="KW-0808">Transferase</keyword>
<accession>A0A1X7KWA4</accession>
<dbReference type="OrthoDB" id="9796672at2"/>
<name>A0A1X7KWA4_9BACL</name>
<dbReference type="InterPro" id="IPR048254">
    <property type="entry name" value="CDP_ALCOHOL_P_TRANSF_CS"/>
</dbReference>
<dbReference type="Pfam" id="PF01066">
    <property type="entry name" value="CDP-OH_P_transf"/>
    <property type="match status" value="1"/>
</dbReference>
<evidence type="ECO:0000256" key="4">
    <source>
        <dbReference type="ARBA" id="ARBA00005189"/>
    </source>
</evidence>
<evidence type="ECO:0000256" key="2">
    <source>
        <dbReference type="ARBA" id="ARBA00004141"/>
    </source>
</evidence>
<dbReference type="InterPro" id="IPR000462">
    <property type="entry name" value="CDP-OH_P_trans"/>
</dbReference>
<dbReference type="PROSITE" id="PS00379">
    <property type="entry name" value="CDP_ALCOHOL_P_TRANSF"/>
    <property type="match status" value="1"/>
</dbReference>
<evidence type="ECO:0000256" key="8">
    <source>
        <dbReference type="ARBA" id="ARBA00022516"/>
    </source>
</evidence>
<comment type="similarity">
    <text evidence="5 18">Belongs to the CDP-alcohol phosphatidyltransferase class-I family.</text>
</comment>
<comment type="catalytic activity">
    <reaction evidence="17">
        <text>a CDP-1,2-diacyl-sn-glycerol + sn-glycerol 3-phosphate = a 1,2-diacyl-sn-glycero-3-phospho-(1'-sn-glycero-3'-phosphate) + CMP + H(+)</text>
        <dbReference type="Rhea" id="RHEA:12593"/>
        <dbReference type="ChEBI" id="CHEBI:15378"/>
        <dbReference type="ChEBI" id="CHEBI:57597"/>
        <dbReference type="ChEBI" id="CHEBI:58332"/>
        <dbReference type="ChEBI" id="CHEBI:60110"/>
        <dbReference type="ChEBI" id="CHEBI:60377"/>
        <dbReference type="EC" id="2.7.8.5"/>
    </reaction>
</comment>
<sequence length="177" mass="20058">MSIPNRLTAVRFLLIPVFVAFFMADRRELAFVVWMLAGVTDILDGYLARKWNQVTEVGMMLDPLADKLMMMTVIVSLFLAGDLPLSCAIVMFVRDAGLILGALWFHVRGKKTIPASWMGKATTVLYYAAVVSLYFGWAYAVPFLWLVIGFSCLTLVQYTYQIIKVNQRHAFDPHDHT</sequence>
<dbReference type="STRING" id="1852522.SAMN06295960_2780"/>
<keyword evidence="20" id="KW-1185">Reference proteome</keyword>
<evidence type="ECO:0000256" key="3">
    <source>
        <dbReference type="ARBA" id="ARBA00005042"/>
    </source>
</evidence>
<keyword evidence="11" id="KW-1133">Transmembrane helix</keyword>
<keyword evidence="10" id="KW-0812">Transmembrane</keyword>